<dbReference type="EMBL" id="CAJJDM010000083">
    <property type="protein sequence ID" value="CAD8088313.1"/>
    <property type="molecule type" value="Genomic_DNA"/>
</dbReference>
<dbReference type="OMA" id="FRWISNY"/>
<feature type="transmembrane region" description="Helical" evidence="1">
    <location>
        <begin position="591"/>
        <end position="612"/>
    </location>
</feature>
<gene>
    <name evidence="2" type="ORF">PPRIM_AZ9-3.1.T0800193</name>
</gene>
<accession>A0A8S1NFR5</accession>
<reference evidence="2" key="1">
    <citation type="submission" date="2021-01" db="EMBL/GenBank/DDBJ databases">
        <authorList>
            <consortium name="Genoscope - CEA"/>
            <person name="William W."/>
        </authorList>
    </citation>
    <scope>NUCLEOTIDE SEQUENCE</scope>
</reference>
<name>A0A8S1NFR5_PARPR</name>
<feature type="transmembrane region" description="Helical" evidence="1">
    <location>
        <begin position="349"/>
        <end position="373"/>
    </location>
</feature>
<keyword evidence="1" id="KW-1133">Transmembrane helix</keyword>
<evidence type="ECO:0000256" key="1">
    <source>
        <dbReference type="SAM" id="Phobius"/>
    </source>
</evidence>
<comment type="caution">
    <text evidence="2">The sequence shown here is derived from an EMBL/GenBank/DDBJ whole genome shotgun (WGS) entry which is preliminary data.</text>
</comment>
<feature type="transmembrane region" description="Helical" evidence="1">
    <location>
        <begin position="114"/>
        <end position="133"/>
    </location>
</feature>
<protein>
    <submittedName>
        <fullName evidence="2">Uncharacterized protein</fullName>
    </submittedName>
</protein>
<keyword evidence="1" id="KW-0812">Transmembrane</keyword>
<keyword evidence="1" id="KW-0472">Membrane</keyword>
<keyword evidence="3" id="KW-1185">Reference proteome</keyword>
<sequence length="616" mass="71963">MFEEQVANEIEENDKQQVRVKFPQRSWISIIQDKIVQQNQMSQSEMNEKHETRLGVTPSLSDREALCKKQIGQSACFREDLGKSRMSDLDTSSIRYRTQPHEVNFRIKVFMKYLLLRIIFTIIGPLILGYGIINKDWLSFMSNFRMYGNYSGVLYNYFRWISNYILIATIIYYTNNEEKRIIHYEIGFFAVLYITENVTCAIKFAFFHPSKLALIENFEICVVGDSCEQSINPYHWAQQNQSTITKELEQSMKRSQVESTIFQLYFMISPNAERLKRIQIEEQQDIRNKIQIEEVAADGFLMAKEIINEFNKKNSFNFAINLAIILAIIRVGLYIMIMKLCEESVKSIAIVVQMSIFQFLYFSTIISLMMLTYRDLRRKVYSMTQLSHLISAEKVEVYQESKIFPTINLLCTVSIYSWVNLRKILLDYGLQYTRRQTFILSFIMIINTILMGVMTILFYIQLITINTILQQTIDFSIIAIFSISLVLQGARINAHWSIHRGLLRKNLFIIQQLAYQVFKPLDYTFKAEDPVFNALMRLLDTTYADIVIREDSLLNYSIFCINSIQYVFDDLGHQEKSQPYTVMGIAMTYQLLLQVCLSAMGLIGTTGLNFILQITQ</sequence>
<feature type="transmembrane region" description="Helical" evidence="1">
    <location>
        <begin position="468"/>
        <end position="487"/>
    </location>
</feature>
<feature type="transmembrane region" description="Helical" evidence="1">
    <location>
        <begin position="153"/>
        <end position="174"/>
    </location>
</feature>
<feature type="transmembrane region" description="Helical" evidence="1">
    <location>
        <begin position="439"/>
        <end position="462"/>
    </location>
</feature>
<dbReference type="Proteomes" id="UP000688137">
    <property type="component" value="Unassembled WGS sequence"/>
</dbReference>
<dbReference type="AlphaFoldDB" id="A0A8S1NFR5"/>
<feature type="transmembrane region" description="Helical" evidence="1">
    <location>
        <begin position="318"/>
        <end position="337"/>
    </location>
</feature>
<proteinExistence type="predicted"/>
<evidence type="ECO:0000313" key="2">
    <source>
        <dbReference type="EMBL" id="CAD8088313.1"/>
    </source>
</evidence>
<organism evidence="2 3">
    <name type="scientific">Paramecium primaurelia</name>
    <dbReference type="NCBI Taxonomy" id="5886"/>
    <lineage>
        <taxon>Eukaryota</taxon>
        <taxon>Sar</taxon>
        <taxon>Alveolata</taxon>
        <taxon>Ciliophora</taxon>
        <taxon>Intramacronucleata</taxon>
        <taxon>Oligohymenophorea</taxon>
        <taxon>Peniculida</taxon>
        <taxon>Parameciidae</taxon>
        <taxon>Paramecium</taxon>
    </lineage>
</organism>
<evidence type="ECO:0000313" key="3">
    <source>
        <dbReference type="Proteomes" id="UP000688137"/>
    </source>
</evidence>